<dbReference type="AlphaFoldDB" id="A0A1F6M8Q3"/>
<reference evidence="1 2" key="1">
    <citation type="journal article" date="2016" name="Nat. Commun.">
        <title>Thousands of microbial genomes shed light on interconnected biogeochemical processes in an aquifer system.</title>
        <authorList>
            <person name="Anantharaman K."/>
            <person name="Brown C.T."/>
            <person name="Hug L.A."/>
            <person name="Sharon I."/>
            <person name="Castelle C.J."/>
            <person name="Probst A.J."/>
            <person name="Thomas B.C."/>
            <person name="Singh A."/>
            <person name="Wilkins M.J."/>
            <person name="Karaoz U."/>
            <person name="Brodie E.L."/>
            <person name="Williams K.H."/>
            <person name="Hubbard S.S."/>
            <person name="Banfield J.F."/>
        </authorList>
    </citation>
    <scope>NUCLEOTIDE SEQUENCE [LARGE SCALE GENOMIC DNA]</scope>
</reference>
<organism evidence="1 2">
    <name type="scientific">Candidatus Magasanikbacteria bacterium RIFCSPHIGHO2_02_FULL_50_9b</name>
    <dbReference type="NCBI Taxonomy" id="1798682"/>
    <lineage>
        <taxon>Bacteria</taxon>
        <taxon>Candidatus Magasanikiibacteriota</taxon>
    </lineage>
</organism>
<accession>A0A1F6M8Q3</accession>
<dbReference type="STRING" id="1798682.A3C15_00560"/>
<name>A0A1F6M8Q3_9BACT</name>
<proteinExistence type="predicted"/>
<dbReference type="Proteomes" id="UP000176532">
    <property type="component" value="Unassembled WGS sequence"/>
</dbReference>
<comment type="caution">
    <text evidence="1">The sequence shown here is derived from an EMBL/GenBank/DDBJ whole genome shotgun (WGS) entry which is preliminary data.</text>
</comment>
<evidence type="ECO:0000313" key="2">
    <source>
        <dbReference type="Proteomes" id="UP000176532"/>
    </source>
</evidence>
<dbReference type="EMBL" id="MFQD01000018">
    <property type="protein sequence ID" value="OGH68032.1"/>
    <property type="molecule type" value="Genomic_DNA"/>
</dbReference>
<protein>
    <submittedName>
        <fullName evidence="1">Uncharacterized protein</fullName>
    </submittedName>
</protein>
<gene>
    <name evidence="1" type="ORF">A3C15_00560</name>
</gene>
<sequence>MLQGATAAVIPAPQNPFEAFVINALTCLMRNVEDLIETQQYLVSVVVTHDELHDVLEERLGVFKQELKTELKTELTTELRVEIGEDVKAHTTKMFSEFRDEIRSLLKKCDGRTDDVVVTLERKKIVTPTESKILLKTSPFAT</sequence>
<evidence type="ECO:0000313" key="1">
    <source>
        <dbReference type="EMBL" id="OGH68032.1"/>
    </source>
</evidence>